<keyword evidence="3" id="KW-0418">Kinase</keyword>
<dbReference type="InterPro" id="IPR053149">
    <property type="entry name" value="TPK"/>
</dbReference>
<dbReference type="InterPro" id="IPR006282">
    <property type="entry name" value="Thi_PPkinase"/>
</dbReference>
<keyword evidence="4" id="KW-0067">ATP-binding</keyword>
<keyword evidence="8" id="KW-1185">Reference proteome</keyword>
<evidence type="ECO:0000256" key="5">
    <source>
        <dbReference type="NCBIfam" id="TIGR01378"/>
    </source>
</evidence>
<dbReference type="Pfam" id="PF04265">
    <property type="entry name" value="TPK_B1_binding"/>
    <property type="match status" value="1"/>
</dbReference>
<dbReference type="RefSeq" id="WP_260982033.1">
    <property type="nucleotide sequence ID" value="NZ_JBHTIU010000031.1"/>
</dbReference>
<evidence type="ECO:0000256" key="4">
    <source>
        <dbReference type="ARBA" id="ARBA00022840"/>
    </source>
</evidence>
<evidence type="ECO:0000259" key="6">
    <source>
        <dbReference type="SMART" id="SM00983"/>
    </source>
</evidence>
<reference evidence="8" key="1">
    <citation type="journal article" date="2019" name="Int. J. Syst. Evol. Microbiol.">
        <title>The Global Catalogue of Microorganisms (GCM) 10K type strain sequencing project: providing services to taxonomists for standard genome sequencing and annotation.</title>
        <authorList>
            <consortium name="The Broad Institute Genomics Platform"/>
            <consortium name="The Broad Institute Genome Sequencing Center for Infectious Disease"/>
            <person name="Wu L."/>
            <person name="Ma J."/>
        </authorList>
    </citation>
    <scope>NUCLEOTIDE SEQUENCE [LARGE SCALE GENOMIC DNA]</scope>
    <source>
        <strain evidence="8">CCUG 57263</strain>
    </source>
</reference>
<dbReference type="Proteomes" id="UP001597120">
    <property type="component" value="Unassembled WGS sequence"/>
</dbReference>
<dbReference type="Gene3D" id="3.40.50.10240">
    <property type="entry name" value="Thiamin pyrophosphokinase, catalytic domain"/>
    <property type="match status" value="1"/>
</dbReference>
<feature type="domain" description="Thiamin pyrophosphokinase thiamin-binding" evidence="6">
    <location>
        <begin position="142"/>
        <end position="213"/>
    </location>
</feature>
<evidence type="ECO:0000256" key="3">
    <source>
        <dbReference type="ARBA" id="ARBA00022777"/>
    </source>
</evidence>
<organism evidence="7 8">
    <name type="scientific">Paenibacillus residui</name>
    <dbReference type="NCBI Taxonomy" id="629724"/>
    <lineage>
        <taxon>Bacteria</taxon>
        <taxon>Bacillati</taxon>
        <taxon>Bacillota</taxon>
        <taxon>Bacilli</taxon>
        <taxon>Bacillales</taxon>
        <taxon>Paenibacillaceae</taxon>
        <taxon>Paenibacillus</taxon>
    </lineage>
</organism>
<comment type="caution">
    <text evidence="7">The sequence shown here is derived from an EMBL/GenBank/DDBJ whole genome shotgun (WGS) entry which is preliminary data.</text>
</comment>
<dbReference type="InterPro" id="IPR036759">
    <property type="entry name" value="TPK_catalytic_sf"/>
</dbReference>
<keyword evidence="1 7" id="KW-0808">Transferase</keyword>
<dbReference type="Pfam" id="PF04263">
    <property type="entry name" value="TPK_catalytic"/>
    <property type="match status" value="1"/>
</dbReference>
<evidence type="ECO:0000313" key="7">
    <source>
        <dbReference type="EMBL" id="MFD0869586.1"/>
    </source>
</evidence>
<dbReference type="NCBIfam" id="TIGR01378">
    <property type="entry name" value="thi_PPkinase"/>
    <property type="match status" value="1"/>
</dbReference>
<dbReference type="EMBL" id="JBHTIU010000031">
    <property type="protein sequence ID" value="MFD0869586.1"/>
    <property type="molecule type" value="Genomic_DNA"/>
</dbReference>
<accession>A0ABW3DAL2</accession>
<dbReference type="InterPro" id="IPR036371">
    <property type="entry name" value="TPK_B1-bd_sf"/>
</dbReference>
<dbReference type="CDD" id="cd07995">
    <property type="entry name" value="TPK"/>
    <property type="match status" value="1"/>
</dbReference>
<dbReference type="PANTHER" id="PTHR41299:SF1">
    <property type="entry name" value="THIAMINE PYROPHOSPHOKINASE"/>
    <property type="match status" value="1"/>
</dbReference>
<evidence type="ECO:0000256" key="2">
    <source>
        <dbReference type="ARBA" id="ARBA00022741"/>
    </source>
</evidence>
<gene>
    <name evidence="7" type="ORF">ACFQ03_10525</name>
</gene>
<evidence type="ECO:0000256" key="1">
    <source>
        <dbReference type="ARBA" id="ARBA00022679"/>
    </source>
</evidence>
<dbReference type="SMART" id="SM00983">
    <property type="entry name" value="TPK_B1_binding"/>
    <property type="match status" value="1"/>
</dbReference>
<dbReference type="PANTHER" id="PTHR41299">
    <property type="entry name" value="THIAMINE PYROPHOSPHOKINASE"/>
    <property type="match status" value="1"/>
</dbReference>
<sequence>MNAISSKTGGIVVIVSGGSLGDWALREIGRGDILIGADRGAAFLVQHGYSPDLAIGDFDSVRPEEIGRIRESSKRWVECDPVMKDYTDTEMAFNEALALHPQEIVLVGVMGSRLDHSMANLQLLAKGLEARVPCKIVDAYNEITLIDDEWIVHRNEYAYLSLIPFTEEVRGITLEGFLYPLCDAQLKTGQSLGISNVLTADTGRITLTEGKLLVIRSKED</sequence>
<protein>
    <recommendedName>
        <fullName evidence="5">Thiamine diphosphokinase</fullName>
        <ecNumber evidence="5">2.7.6.2</ecNumber>
    </recommendedName>
</protein>
<dbReference type="EC" id="2.7.6.2" evidence="5"/>
<name>A0ABW3DAL2_9BACL</name>
<dbReference type="SUPFAM" id="SSF63862">
    <property type="entry name" value="Thiamin pyrophosphokinase, substrate-binding domain"/>
    <property type="match status" value="1"/>
</dbReference>
<dbReference type="InterPro" id="IPR007371">
    <property type="entry name" value="TPK_catalytic"/>
</dbReference>
<keyword evidence="2" id="KW-0547">Nucleotide-binding</keyword>
<evidence type="ECO:0000313" key="8">
    <source>
        <dbReference type="Proteomes" id="UP001597120"/>
    </source>
</evidence>
<dbReference type="GO" id="GO:0004788">
    <property type="term" value="F:thiamine diphosphokinase activity"/>
    <property type="evidence" value="ECO:0007669"/>
    <property type="project" value="UniProtKB-EC"/>
</dbReference>
<dbReference type="InterPro" id="IPR007373">
    <property type="entry name" value="Thiamin_PyroPKinase_B1-bd"/>
</dbReference>
<proteinExistence type="predicted"/>
<dbReference type="SUPFAM" id="SSF63999">
    <property type="entry name" value="Thiamin pyrophosphokinase, catalytic domain"/>
    <property type="match status" value="1"/>
</dbReference>